<feature type="compositionally biased region" description="Basic and acidic residues" evidence="1">
    <location>
        <begin position="65"/>
        <end position="75"/>
    </location>
</feature>
<dbReference type="AlphaFoldDB" id="A0A7S2W1R2"/>
<evidence type="ECO:0000313" key="2">
    <source>
        <dbReference type="EMBL" id="CAD9661787.1"/>
    </source>
</evidence>
<accession>A0A7S2W1R2</accession>
<feature type="compositionally biased region" description="Acidic residues" evidence="1">
    <location>
        <begin position="76"/>
        <end position="85"/>
    </location>
</feature>
<gene>
    <name evidence="2" type="ORF">EANT1437_LOCUS4355</name>
</gene>
<organism evidence="2">
    <name type="scientific">Eucampia antarctica</name>
    <dbReference type="NCBI Taxonomy" id="49252"/>
    <lineage>
        <taxon>Eukaryota</taxon>
        <taxon>Sar</taxon>
        <taxon>Stramenopiles</taxon>
        <taxon>Ochrophyta</taxon>
        <taxon>Bacillariophyta</taxon>
        <taxon>Mediophyceae</taxon>
        <taxon>Biddulphiophycidae</taxon>
        <taxon>Hemiaulales</taxon>
        <taxon>Hemiaulaceae</taxon>
        <taxon>Eucampia</taxon>
    </lineage>
</organism>
<feature type="region of interest" description="Disordered" evidence="1">
    <location>
        <begin position="1"/>
        <end position="26"/>
    </location>
</feature>
<evidence type="ECO:0000256" key="1">
    <source>
        <dbReference type="SAM" id="MobiDB-lite"/>
    </source>
</evidence>
<protein>
    <submittedName>
        <fullName evidence="2">Uncharacterized protein</fullName>
    </submittedName>
</protein>
<name>A0A7S2W1R2_9STRA</name>
<feature type="compositionally biased region" description="Polar residues" evidence="1">
    <location>
        <begin position="86"/>
        <end position="99"/>
    </location>
</feature>
<reference evidence="2" key="1">
    <citation type="submission" date="2021-01" db="EMBL/GenBank/DDBJ databases">
        <authorList>
            <person name="Corre E."/>
            <person name="Pelletier E."/>
            <person name="Niang G."/>
            <person name="Scheremetjew M."/>
            <person name="Finn R."/>
            <person name="Kale V."/>
            <person name="Holt S."/>
            <person name="Cochrane G."/>
            <person name="Meng A."/>
            <person name="Brown T."/>
            <person name="Cohen L."/>
        </authorList>
    </citation>
    <scope>NUCLEOTIDE SEQUENCE</scope>
    <source>
        <strain evidence="2">CCMP1452</strain>
    </source>
</reference>
<feature type="region of interest" description="Disordered" evidence="1">
    <location>
        <begin position="60"/>
        <end position="99"/>
    </location>
</feature>
<dbReference type="EMBL" id="HBHI01008416">
    <property type="protein sequence ID" value="CAD9661787.1"/>
    <property type="molecule type" value="Transcribed_RNA"/>
</dbReference>
<proteinExistence type="predicted"/>
<sequence>MIDEQDYHDEDPSPLIDGDSLYENSDDEEIVQEEGEILGGDWLQDQLIENATHDVVQIGSETTDDEIRSEIHSDESFSDVEENDSDSANSECASTGYNLRSKNNRDYSHWFNHAMDNPTSNQSYDVQMLQDSVTQIQERVGNNHDILVNRRRMSKK</sequence>